<dbReference type="GO" id="GO:0000981">
    <property type="term" value="F:DNA-binding transcription factor activity, RNA polymerase II-specific"/>
    <property type="evidence" value="ECO:0007669"/>
    <property type="project" value="InterPro"/>
</dbReference>
<dbReference type="GO" id="GO:0045944">
    <property type="term" value="P:positive regulation of transcription by RNA polymerase II"/>
    <property type="evidence" value="ECO:0007669"/>
    <property type="project" value="TreeGrafter"/>
</dbReference>
<dbReference type="InterPro" id="IPR052780">
    <property type="entry name" value="AAA_Catabolism_Regulators"/>
</dbReference>
<dbReference type="PROSITE" id="PS50048">
    <property type="entry name" value="ZN2_CY6_FUNGAL_2"/>
    <property type="match status" value="1"/>
</dbReference>
<feature type="region of interest" description="Disordered" evidence="5">
    <location>
        <begin position="344"/>
        <end position="387"/>
    </location>
</feature>
<dbReference type="SMART" id="SM00066">
    <property type="entry name" value="GAL4"/>
    <property type="match status" value="1"/>
</dbReference>
<dbReference type="OrthoDB" id="2262349at2759"/>
<accession>A0A1C1CAE7</accession>
<feature type="compositionally biased region" description="Polar residues" evidence="5">
    <location>
        <begin position="269"/>
        <end position="284"/>
    </location>
</feature>
<sequence>MKPRAFQDSPKPLCDRDNPQSSGQDYASSISSLVNLSADFDFCPPIAVDIGALNPLNRGFAPPQPNLASGVPAAGLGSFQEWLQPQPRPLPPPAASPLGFSAANGYLGVTNPPAFQPTPNSPPGPWPAMAYNAHQQLPVNDLSNVHAYKASSSPEPGDGQSAHGKPHRRGYQACQNCRSRKVKCDLGSVDAPAEPPCRRCMRERLQCEFAPTRKKQKRLDGTARDVSTPSGSAQTSVNNGASHYGLSKDSQQPAALPATNGFPRRSWSPHVSNNPRASITSQPRNEPHRVQASSMYPSPASNKPSADIHLQSQAAAATLGAQVSTSQDSLMALVDAAHVFESAAPGDKESPLSDRGVRKKTISSLGHGGPEEPSAVGLSPAEQAEQEAGMKTWSQMRFVRNGWFTAWEAMQYVEYFYANLAPMTPVVFPDFRSPVKHHALLADEPILALAILAISSRHMPLSGNAAVSRSYQIHDKLWTHLRRQVERLLWGQEQFGGGFCGGGSTAKIQETNTGQLTWQGSLRTLGTIEALLLLTDWQPRALHFPPGDEENGLLDRSLLMPIDVDSKLGGQSEERLGTRDYDNLPYASWLEPAWRSDKMSWMILGLAQSLAFELGVFDTNHFNCRHDHGPESECARKRRVRHLVLVYVAQTSGRMGVQSSLNVDQWESDTVWDKTSRKQDHPIDLMQGCWVHIARIMNQANREIFSSHQFTRELTASGRYKESIATFTPLLHSWKNEMERWKVHIHPVMQCILLMEYEYARLYINSLGLQKVVESWVEGGATMRRATLARISEENKPFIDEVTEAALNILDLVIDGLAAQGFLRNAPVRTYLRSLSGMMFTLKRFSLGIHEELVRKCLQRLEKITDLMSEHVVDDVHLASSTSRLVQNILGNVKQTLIRVQIPGTGSAGPSREQSGPPSPHGHDGVNDQPPQQIVATSSVQQKLEFYGTGPDPLAGIQAKSMADLDSQTFVPPPNFGDHDMDFPLPDDVNMGSGIDLAGGDWLALPLDNLWGGDEATVDQGFGGIGPTLGGRDLLEAITNRNYSQMQWNGSQTFGFGNM</sequence>
<evidence type="ECO:0000259" key="6">
    <source>
        <dbReference type="PROSITE" id="PS50048"/>
    </source>
</evidence>
<dbReference type="EMBL" id="LGRB01000020">
    <property type="protein sequence ID" value="OCT45422.1"/>
    <property type="molecule type" value="Genomic_DNA"/>
</dbReference>
<keyword evidence="4" id="KW-0539">Nucleus</keyword>
<feature type="region of interest" description="Disordered" evidence="5">
    <location>
        <begin position="903"/>
        <end position="931"/>
    </location>
</feature>
<dbReference type="GO" id="GO:0005634">
    <property type="term" value="C:nucleus"/>
    <property type="evidence" value="ECO:0007669"/>
    <property type="project" value="TreeGrafter"/>
</dbReference>
<keyword evidence="8" id="KW-1185">Reference proteome</keyword>
<feature type="region of interest" description="Disordered" evidence="5">
    <location>
        <begin position="213"/>
        <end position="307"/>
    </location>
</feature>
<dbReference type="Pfam" id="PF00172">
    <property type="entry name" value="Zn_clus"/>
    <property type="match status" value="1"/>
</dbReference>
<feature type="domain" description="Zn(2)-C6 fungal-type" evidence="6">
    <location>
        <begin position="173"/>
        <end position="209"/>
    </location>
</feature>
<feature type="compositionally biased region" description="Polar residues" evidence="5">
    <location>
        <begin position="291"/>
        <end position="307"/>
    </location>
</feature>
<reference evidence="8" key="1">
    <citation type="submission" date="2015-07" db="EMBL/GenBank/DDBJ databases">
        <authorList>
            <person name="Teixeira M.M."/>
            <person name="Souza R.C."/>
            <person name="Almeida L.G."/>
            <person name="Vicente V.A."/>
            <person name="de Hoog S."/>
            <person name="Bocca A.L."/>
            <person name="de Almeida S.R."/>
            <person name="Vasconcelos A.T."/>
            <person name="Felipe M.S."/>
        </authorList>
    </citation>
    <scope>NUCLEOTIDE SEQUENCE [LARGE SCALE GENOMIC DNA]</scope>
    <source>
        <strain evidence="8">KSF</strain>
    </source>
</reference>
<evidence type="ECO:0000313" key="8">
    <source>
        <dbReference type="Proteomes" id="UP000094526"/>
    </source>
</evidence>
<evidence type="ECO:0000256" key="1">
    <source>
        <dbReference type="ARBA" id="ARBA00023015"/>
    </source>
</evidence>
<dbReference type="CDD" id="cd00067">
    <property type="entry name" value="GAL4"/>
    <property type="match status" value="1"/>
</dbReference>
<keyword evidence="2" id="KW-0238">DNA-binding</keyword>
<dbReference type="GO" id="GO:0008270">
    <property type="term" value="F:zinc ion binding"/>
    <property type="evidence" value="ECO:0007669"/>
    <property type="project" value="InterPro"/>
</dbReference>
<protein>
    <submittedName>
        <fullName evidence="7">Fungal Zn binuclear cluster domain containing protein</fullName>
    </submittedName>
</protein>
<dbReference type="VEuPathDB" id="FungiDB:CLCR_05405"/>
<organism evidence="7 8">
    <name type="scientific">Cladophialophora carrionii</name>
    <dbReference type="NCBI Taxonomy" id="86049"/>
    <lineage>
        <taxon>Eukaryota</taxon>
        <taxon>Fungi</taxon>
        <taxon>Dikarya</taxon>
        <taxon>Ascomycota</taxon>
        <taxon>Pezizomycotina</taxon>
        <taxon>Eurotiomycetes</taxon>
        <taxon>Chaetothyriomycetidae</taxon>
        <taxon>Chaetothyriales</taxon>
        <taxon>Herpotrichiellaceae</taxon>
        <taxon>Cladophialophora</taxon>
    </lineage>
</organism>
<evidence type="ECO:0000256" key="2">
    <source>
        <dbReference type="ARBA" id="ARBA00023125"/>
    </source>
</evidence>
<dbReference type="PROSITE" id="PS00463">
    <property type="entry name" value="ZN2_CY6_FUNGAL_1"/>
    <property type="match status" value="1"/>
</dbReference>
<dbReference type="VEuPathDB" id="FungiDB:G647_08050"/>
<dbReference type="eggNOG" id="ENOG502QQTI">
    <property type="taxonomic scope" value="Eukaryota"/>
</dbReference>
<dbReference type="SUPFAM" id="SSF57701">
    <property type="entry name" value="Zn2/Cys6 DNA-binding domain"/>
    <property type="match status" value="1"/>
</dbReference>
<evidence type="ECO:0000313" key="7">
    <source>
        <dbReference type="EMBL" id="OCT45422.1"/>
    </source>
</evidence>
<gene>
    <name evidence="7" type="ORF">CLCR_05405</name>
</gene>
<feature type="compositionally biased region" description="Polar residues" evidence="5">
    <location>
        <begin position="225"/>
        <end position="241"/>
    </location>
</feature>
<feature type="region of interest" description="Disordered" evidence="5">
    <location>
        <begin position="148"/>
        <end position="169"/>
    </location>
</feature>
<dbReference type="AlphaFoldDB" id="A0A1C1CAE7"/>
<keyword evidence="1" id="KW-0805">Transcription regulation</keyword>
<dbReference type="InterPro" id="IPR001138">
    <property type="entry name" value="Zn2Cys6_DnaBD"/>
</dbReference>
<dbReference type="PANTHER" id="PTHR31644:SF2">
    <property type="entry name" value="TRANSCRIPTIONAL ACTIVATOR ARO80-RELATED"/>
    <property type="match status" value="1"/>
</dbReference>
<dbReference type="InterPro" id="IPR036864">
    <property type="entry name" value="Zn2-C6_fun-type_DNA-bd_sf"/>
</dbReference>
<evidence type="ECO:0000256" key="4">
    <source>
        <dbReference type="ARBA" id="ARBA00023242"/>
    </source>
</evidence>
<dbReference type="GO" id="GO:0009074">
    <property type="term" value="P:aromatic amino acid family catabolic process"/>
    <property type="evidence" value="ECO:0007669"/>
    <property type="project" value="TreeGrafter"/>
</dbReference>
<name>A0A1C1CAE7_9EURO</name>
<proteinExistence type="predicted"/>
<dbReference type="GO" id="GO:0003677">
    <property type="term" value="F:DNA binding"/>
    <property type="evidence" value="ECO:0007669"/>
    <property type="project" value="UniProtKB-KW"/>
</dbReference>
<dbReference type="STRING" id="86049.A0A1C1CAE7"/>
<comment type="caution">
    <text evidence="7">The sequence shown here is derived from an EMBL/GenBank/DDBJ whole genome shotgun (WGS) entry which is preliminary data.</text>
</comment>
<evidence type="ECO:0000256" key="3">
    <source>
        <dbReference type="ARBA" id="ARBA00023163"/>
    </source>
</evidence>
<feature type="region of interest" description="Disordered" evidence="5">
    <location>
        <begin position="1"/>
        <end position="26"/>
    </location>
</feature>
<dbReference type="Proteomes" id="UP000094526">
    <property type="component" value="Unassembled WGS sequence"/>
</dbReference>
<keyword evidence="3" id="KW-0804">Transcription</keyword>
<dbReference type="Gene3D" id="4.10.240.10">
    <property type="entry name" value="Zn(2)-C6 fungal-type DNA-binding domain"/>
    <property type="match status" value="1"/>
</dbReference>
<feature type="compositionally biased region" description="Basic and acidic residues" evidence="5">
    <location>
        <begin position="346"/>
        <end position="356"/>
    </location>
</feature>
<dbReference type="CDD" id="cd12148">
    <property type="entry name" value="fungal_TF_MHR"/>
    <property type="match status" value="1"/>
</dbReference>
<evidence type="ECO:0000256" key="5">
    <source>
        <dbReference type="SAM" id="MobiDB-lite"/>
    </source>
</evidence>
<dbReference type="PANTHER" id="PTHR31644">
    <property type="entry name" value="TRANSCRIPTIONAL ACTIVATOR ARO80-RELATED"/>
    <property type="match status" value="1"/>
</dbReference>